<dbReference type="Gene3D" id="2.50.20.10">
    <property type="entry name" value="Lipoprotein localisation LolA/LolB/LppX"/>
    <property type="match status" value="1"/>
</dbReference>
<protein>
    <submittedName>
        <fullName evidence="3">Outer membrane lipoprotein carrier protein</fullName>
    </submittedName>
</protein>
<evidence type="ECO:0000313" key="3">
    <source>
        <dbReference type="EMBL" id="SNR59271.1"/>
    </source>
</evidence>
<evidence type="ECO:0000256" key="1">
    <source>
        <dbReference type="ARBA" id="ARBA00022729"/>
    </source>
</evidence>
<dbReference type="InterPro" id="IPR029046">
    <property type="entry name" value="LolA/LolB/LppX"/>
</dbReference>
<name>A0A238XL20_9BACT</name>
<gene>
    <name evidence="3" type="ORF">SAMN04488503_0216</name>
</gene>
<dbReference type="AlphaFoldDB" id="A0A238XL20"/>
<dbReference type="Proteomes" id="UP000198324">
    <property type="component" value="Unassembled WGS sequence"/>
</dbReference>
<sequence>MRIGKSLILFTVMLSILLAGVARAESITDAIQKRYESLHSFHTDFQQELTNAASGSVEKRSGKIWFKQSLVRWETHKPEKELLVVGQSAVWNYFEAEKLAIKYRPSQVFNSKTMIRFLSGKANLKEDFKVEEQGTENGMVKLRLIPKEPEPTMVLAYIWVNTKTNMLGRVLIVDFYGNGNMVNMQNLQLNKRAESKLFEFTPPQGTQVKDNSKQ</sequence>
<keyword evidence="4" id="KW-1185">Reference proteome</keyword>
<dbReference type="RefSeq" id="WP_089270848.1">
    <property type="nucleotide sequence ID" value="NZ_FZOC01000001.1"/>
</dbReference>
<feature type="signal peptide" evidence="2">
    <location>
        <begin position="1"/>
        <end position="24"/>
    </location>
</feature>
<dbReference type="OrthoDB" id="9785727at2"/>
<dbReference type="PANTHER" id="PTHR35869">
    <property type="entry name" value="OUTER-MEMBRANE LIPOPROTEIN CARRIER PROTEIN"/>
    <property type="match status" value="1"/>
</dbReference>
<dbReference type="InterPro" id="IPR004564">
    <property type="entry name" value="OM_lipoprot_carrier_LolA-like"/>
</dbReference>
<accession>A0A238XL20</accession>
<organism evidence="3 4">
    <name type="scientific">Humidesulfovibrio mexicanus</name>
    <dbReference type="NCBI Taxonomy" id="147047"/>
    <lineage>
        <taxon>Bacteria</taxon>
        <taxon>Pseudomonadati</taxon>
        <taxon>Thermodesulfobacteriota</taxon>
        <taxon>Desulfovibrionia</taxon>
        <taxon>Desulfovibrionales</taxon>
        <taxon>Desulfovibrionaceae</taxon>
        <taxon>Humidesulfovibrio</taxon>
    </lineage>
</organism>
<keyword evidence="1 2" id="KW-0732">Signal</keyword>
<dbReference type="PANTHER" id="PTHR35869:SF1">
    <property type="entry name" value="OUTER-MEMBRANE LIPOPROTEIN CARRIER PROTEIN"/>
    <property type="match status" value="1"/>
</dbReference>
<reference evidence="3 4" key="1">
    <citation type="submission" date="2017-06" db="EMBL/GenBank/DDBJ databases">
        <authorList>
            <person name="Kim H.J."/>
            <person name="Triplett B.A."/>
        </authorList>
    </citation>
    <scope>NUCLEOTIDE SEQUENCE [LARGE SCALE GENOMIC DNA]</scope>
    <source>
        <strain evidence="3 4">DSM 13116</strain>
    </source>
</reference>
<proteinExistence type="predicted"/>
<dbReference type="SUPFAM" id="SSF89392">
    <property type="entry name" value="Prokaryotic lipoproteins and lipoprotein localization factors"/>
    <property type="match status" value="1"/>
</dbReference>
<keyword evidence="3" id="KW-0449">Lipoprotein</keyword>
<dbReference type="Pfam" id="PF03548">
    <property type="entry name" value="LolA"/>
    <property type="match status" value="1"/>
</dbReference>
<dbReference type="EMBL" id="FZOC01000001">
    <property type="protein sequence ID" value="SNR59271.1"/>
    <property type="molecule type" value="Genomic_DNA"/>
</dbReference>
<feature type="chain" id="PRO_5013280424" evidence="2">
    <location>
        <begin position="25"/>
        <end position="214"/>
    </location>
</feature>
<evidence type="ECO:0000256" key="2">
    <source>
        <dbReference type="SAM" id="SignalP"/>
    </source>
</evidence>
<evidence type="ECO:0000313" key="4">
    <source>
        <dbReference type="Proteomes" id="UP000198324"/>
    </source>
</evidence>
<dbReference type="CDD" id="cd16325">
    <property type="entry name" value="LolA"/>
    <property type="match status" value="1"/>
</dbReference>